<keyword evidence="2" id="KW-1185">Reference proteome</keyword>
<proteinExistence type="predicted"/>
<dbReference type="PROSITE" id="PS50800">
    <property type="entry name" value="SAP"/>
    <property type="match status" value="1"/>
</dbReference>
<dbReference type="Pfam" id="PF02037">
    <property type="entry name" value="SAP"/>
    <property type="match status" value="1"/>
</dbReference>
<accession>A0AA35J3V2</accession>
<dbReference type="SUPFAM" id="SSF68906">
    <property type="entry name" value="SAP domain"/>
    <property type="match status" value="1"/>
</dbReference>
<dbReference type="EMBL" id="OX365908">
    <property type="protein sequence ID" value="CAI4047910.1"/>
    <property type="molecule type" value="Genomic_DNA"/>
</dbReference>
<dbReference type="InterPro" id="IPR003034">
    <property type="entry name" value="SAP_dom"/>
</dbReference>
<protein>
    <submittedName>
        <fullName evidence="1">Uncharacterized protein</fullName>
    </submittedName>
</protein>
<organism evidence="1 2">
    <name type="scientific">Saccharomyces kudriavzevii (strain ATCC MYA-4449 / AS 2.2408 / CBS 8840 / NBRC 1802 / NCYC 2889)</name>
    <name type="common">Yeast</name>
    <dbReference type="NCBI Taxonomy" id="226230"/>
    <lineage>
        <taxon>Eukaryota</taxon>
        <taxon>Fungi</taxon>
        <taxon>Dikarya</taxon>
        <taxon>Ascomycota</taxon>
        <taxon>Saccharomycotina</taxon>
        <taxon>Saccharomycetes</taxon>
        <taxon>Saccharomycetales</taxon>
        <taxon>Saccharomycetaceae</taxon>
        <taxon>Saccharomyces</taxon>
    </lineage>
</organism>
<dbReference type="InterPro" id="IPR036361">
    <property type="entry name" value="SAP_dom_sf"/>
</dbReference>
<dbReference type="OrthoDB" id="3993201at2759"/>
<gene>
    <name evidence="1" type="primary">SKDI13G1380</name>
    <name evidence="1" type="ORF">SKDI_13G1380</name>
</gene>
<name>A0AA35J3V2_SACK1</name>
<dbReference type="Proteomes" id="UP001162087">
    <property type="component" value="Chromosome 13"/>
</dbReference>
<dbReference type="Gene3D" id="1.10.720.30">
    <property type="entry name" value="SAP domain"/>
    <property type="match status" value="1"/>
</dbReference>
<reference evidence="1" key="1">
    <citation type="submission" date="2022-10" db="EMBL/GenBank/DDBJ databases">
        <authorList>
            <person name="Byrne P K."/>
        </authorList>
    </citation>
    <scope>NUCLEOTIDE SEQUENCE</scope>
    <source>
        <strain evidence="1">IFO1802</strain>
    </source>
</reference>
<evidence type="ECO:0000313" key="2">
    <source>
        <dbReference type="Proteomes" id="UP001162087"/>
    </source>
</evidence>
<dbReference type="SMART" id="SM00513">
    <property type="entry name" value="SAP"/>
    <property type="match status" value="1"/>
</dbReference>
<evidence type="ECO:0000313" key="1">
    <source>
        <dbReference type="EMBL" id="CAI4047910.1"/>
    </source>
</evidence>
<sequence>MSLFLSPKFASRKSLDLLTFRLGSSVSLLCTPLLKRPDVFNLSARRDVHSTQTKSHLTFLLNNNDITPFQKFTVKVLKEQCKSRGLKLSGRKSELLQRLITYDSSSYIKRNAKIAKVPRRSPMTDKPTKANEISIGDKIPKTIDRKHFSMQKKSSIQFPCKDHPYLQPRDKFFLLGFVMLSCLWWNLELQESKPTIDPKQ</sequence>